<keyword evidence="13" id="KW-1185">Reference proteome</keyword>
<sequence length="526" mass="56101">MAAIYLLIAALIASSHALATHGGVVPSLAPAASLPGDLAASGKLRTDPNATVPASTDFGNITAALPAAVLFPESPGDVAELLRAVYSAPGRPFTVSFRGRGHSTMGQALAAAGVVVNMQSMGAGPRINVSADGTYVDAGGEQLWIDVLRASLQRGVAPRAWTDYLHLTVGGTLSNAGVSGQAFRHGPQISNMFELDVITGHGEIVTCSKAVNPDLFDAVLGGLGQFGVITRARIAVEPAPARARWVRLVYTDFAVFAADQERLVAARPDGTYGPWSYVEGSVYVNRSLAVALKSAGFFSDADVARIVALAAARNATAVYSIEATLNYGGNATTSASAVDAALAAALGELHFEPGFSFSRDVSYVEFLDRVYGEEVTLDKAGLWRVPHPWLNLFVPGSRIADFDRGVFKGILQGADIAGPLIIYPINKSKWDGGMSAVTPEAEEEVFYVVSLLFSAVANDLALLEAQNRRILRFCDLAGIGYKEYLAHYDSRGDWVRHFGAKWDRFVERKDKYDPKKLLSPGQYIFN</sequence>
<organism evidence="12 13">
    <name type="scientific">Oryza meyeriana var. granulata</name>
    <dbReference type="NCBI Taxonomy" id="110450"/>
    <lineage>
        <taxon>Eukaryota</taxon>
        <taxon>Viridiplantae</taxon>
        <taxon>Streptophyta</taxon>
        <taxon>Embryophyta</taxon>
        <taxon>Tracheophyta</taxon>
        <taxon>Spermatophyta</taxon>
        <taxon>Magnoliopsida</taxon>
        <taxon>Liliopsida</taxon>
        <taxon>Poales</taxon>
        <taxon>Poaceae</taxon>
        <taxon>BOP clade</taxon>
        <taxon>Oryzoideae</taxon>
        <taxon>Oryzeae</taxon>
        <taxon>Oryzinae</taxon>
        <taxon>Oryza</taxon>
        <taxon>Oryza meyeriana</taxon>
    </lineage>
</organism>
<dbReference type="GO" id="GO:0009690">
    <property type="term" value="P:cytokinin metabolic process"/>
    <property type="evidence" value="ECO:0007669"/>
    <property type="project" value="InterPro"/>
</dbReference>
<evidence type="ECO:0000256" key="8">
    <source>
        <dbReference type="ARBA" id="ARBA00023002"/>
    </source>
</evidence>
<dbReference type="Gene3D" id="3.30.43.10">
    <property type="entry name" value="Uridine Diphospho-n-acetylenolpyruvylglucosamine Reductase, domain 2"/>
    <property type="match status" value="1"/>
</dbReference>
<evidence type="ECO:0000259" key="11">
    <source>
        <dbReference type="PROSITE" id="PS51387"/>
    </source>
</evidence>
<dbReference type="PANTHER" id="PTHR13878:SF42">
    <property type="entry name" value="CYTOKININ DEHYDROGENASE 1"/>
    <property type="match status" value="1"/>
</dbReference>
<comment type="caution">
    <text evidence="12">The sequence shown here is derived from an EMBL/GenBank/DDBJ whole genome shotgun (WGS) entry which is preliminary data.</text>
</comment>
<dbReference type="PANTHER" id="PTHR13878">
    <property type="entry name" value="GULONOLACTONE OXIDASE"/>
    <property type="match status" value="1"/>
</dbReference>
<dbReference type="OrthoDB" id="415825at2759"/>
<dbReference type="GO" id="GO:0005576">
    <property type="term" value="C:extracellular region"/>
    <property type="evidence" value="ECO:0007669"/>
    <property type="project" value="UniProtKB-SubCell"/>
</dbReference>
<keyword evidence="7" id="KW-0274">FAD</keyword>
<reference evidence="12 13" key="1">
    <citation type="submission" date="2019-11" db="EMBL/GenBank/DDBJ databases">
        <title>Whole genome sequence of Oryza granulata.</title>
        <authorList>
            <person name="Li W."/>
        </authorList>
    </citation>
    <scope>NUCLEOTIDE SEQUENCE [LARGE SCALE GENOMIC DNA]</scope>
    <source>
        <strain evidence="13">cv. Menghai</strain>
        <tissue evidence="12">Leaf</tissue>
    </source>
</reference>
<evidence type="ECO:0000256" key="7">
    <source>
        <dbReference type="ARBA" id="ARBA00022827"/>
    </source>
</evidence>
<comment type="subunit">
    <text evidence="4">Monomer.</text>
</comment>
<accession>A0A6G1DU25</accession>
<dbReference type="GO" id="GO:0019139">
    <property type="term" value="F:cytokinin dehydrogenase activity"/>
    <property type="evidence" value="ECO:0007669"/>
    <property type="project" value="UniProtKB-EC"/>
</dbReference>
<dbReference type="InterPro" id="IPR016164">
    <property type="entry name" value="FAD-linked_Oxase-like_C"/>
</dbReference>
<comment type="cofactor">
    <cofactor evidence="1">
        <name>FAD</name>
        <dbReference type="ChEBI" id="CHEBI:57692"/>
    </cofactor>
</comment>
<dbReference type="InterPro" id="IPR050432">
    <property type="entry name" value="FAD-linked_Oxidoreductases_BP"/>
</dbReference>
<dbReference type="InterPro" id="IPR006094">
    <property type="entry name" value="Oxid_FAD_bind_N"/>
</dbReference>
<dbReference type="EC" id="1.5.99.12" evidence="5"/>
<dbReference type="InterPro" id="IPR016167">
    <property type="entry name" value="FAD-bd_PCMH_sub1"/>
</dbReference>
<dbReference type="EMBL" id="SPHZ02000005">
    <property type="protein sequence ID" value="KAF0916030.1"/>
    <property type="molecule type" value="Genomic_DNA"/>
</dbReference>
<protein>
    <recommendedName>
        <fullName evidence="5">cytokinin dehydrogenase</fullName>
        <ecNumber evidence="5">1.5.99.12</ecNumber>
    </recommendedName>
</protein>
<keyword evidence="6" id="KW-0285">Flavoprotein</keyword>
<evidence type="ECO:0000256" key="3">
    <source>
        <dbReference type="ARBA" id="ARBA00005466"/>
    </source>
</evidence>
<evidence type="ECO:0000313" key="12">
    <source>
        <dbReference type="EMBL" id="KAF0916030.1"/>
    </source>
</evidence>
<feature type="chain" id="PRO_5026290025" description="cytokinin dehydrogenase" evidence="10">
    <location>
        <begin position="18"/>
        <end position="526"/>
    </location>
</feature>
<feature type="signal peptide" evidence="10">
    <location>
        <begin position="1"/>
        <end position="17"/>
    </location>
</feature>
<evidence type="ECO:0000256" key="1">
    <source>
        <dbReference type="ARBA" id="ARBA00001974"/>
    </source>
</evidence>
<dbReference type="SUPFAM" id="SSF55103">
    <property type="entry name" value="FAD-linked oxidases, C-terminal domain"/>
    <property type="match status" value="1"/>
</dbReference>
<evidence type="ECO:0000313" key="13">
    <source>
        <dbReference type="Proteomes" id="UP000479710"/>
    </source>
</evidence>
<evidence type="ECO:0000256" key="4">
    <source>
        <dbReference type="ARBA" id="ARBA00011245"/>
    </source>
</evidence>
<dbReference type="Gene3D" id="3.30.465.10">
    <property type="match status" value="1"/>
</dbReference>
<dbReference type="Pfam" id="PF09265">
    <property type="entry name" value="Cytokin-bind"/>
    <property type="match status" value="1"/>
</dbReference>
<comment type="similarity">
    <text evidence="3">Belongs to the oxygen-dependent FAD-linked oxidoreductase family.</text>
</comment>
<feature type="domain" description="FAD-binding PCMH-type" evidence="11">
    <location>
        <begin position="62"/>
        <end position="239"/>
    </location>
</feature>
<dbReference type="PROSITE" id="PS51387">
    <property type="entry name" value="FAD_PCMH"/>
    <property type="match status" value="1"/>
</dbReference>
<evidence type="ECO:0000256" key="9">
    <source>
        <dbReference type="ARBA" id="ARBA00048224"/>
    </source>
</evidence>
<comment type="subcellular location">
    <subcellularLocation>
        <location evidence="2">Secreted</location>
        <location evidence="2">Extracellular space</location>
    </subcellularLocation>
</comment>
<dbReference type="Gene3D" id="3.40.462.10">
    <property type="entry name" value="FAD-linked oxidases, C-terminal domain"/>
    <property type="match status" value="1"/>
</dbReference>
<keyword evidence="10" id="KW-0732">Signal</keyword>
<dbReference type="InterPro" id="IPR006093">
    <property type="entry name" value="Oxy_OxRdtase_FAD_BS"/>
</dbReference>
<evidence type="ECO:0000256" key="10">
    <source>
        <dbReference type="SAM" id="SignalP"/>
    </source>
</evidence>
<dbReference type="Pfam" id="PF01565">
    <property type="entry name" value="FAD_binding_4"/>
    <property type="match status" value="1"/>
</dbReference>
<evidence type="ECO:0000256" key="2">
    <source>
        <dbReference type="ARBA" id="ARBA00004239"/>
    </source>
</evidence>
<dbReference type="InterPro" id="IPR016166">
    <property type="entry name" value="FAD-bd_PCMH"/>
</dbReference>
<dbReference type="SUPFAM" id="SSF56176">
    <property type="entry name" value="FAD-binding/transporter-associated domain-like"/>
    <property type="match status" value="1"/>
</dbReference>
<comment type="catalytic activity">
    <reaction evidence="9">
        <text>N(6)-dimethylallyladenine + A + H2O = 3-methyl-2-butenal + adenine + AH2</text>
        <dbReference type="Rhea" id="RHEA:13625"/>
        <dbReference type="ChEBI" id="CHEBI:13193"/>
        <dbReference type="ChEBI" id="CHEBI:15377"/>
        <dbReference type="ChEBI" id="CHEBI:15825"/>
        <dbReference type="ChEBI" id="CHEBI:16708"/>
        <dbReference type="ChEBI" id="CHEBI:17499"/>
        <dbReference type="ChEBI" id="CHEBI:17660"/>
        <dbReference type="EC" id="1.5.99.12"/>
    </reaction>
</comment>
<dbReference type="InterPro" id="IPR016170">
    <property type="entry name" value="Cytok_DH_C_sf"/>
</dbReference>
<dbReference type="InterPro" id="IPR036318">
    <property type="entry name" value="FAD-bd_PCMH-like_sf"/>
</dbReference>
<dbReference type="GO" id="GO:0071949">
    <property type="term" value="F:FAD binding"/>
    <property type="evidence" value="ECO:0007669"/>
    <property type="project" value="InterPro"/>
</dbReference>
<gene>
    <name evidence="12" type="ORF">E2562_000659</name>
</gene>
<evidence type="ECO:0000256" key="6">
    <source>
        <dbReference type="ARBA" id="ARBA00022630"/>
    </source>
</evidence>
<name>A0A6G1DU25_9ORYZ</name>
<dbReference type="InterPro" id="IPR015345">
    <property type="entry name" value="Cytokinin_DH_FAD/cytokin-bd"/>
</dbReference>
<keyword evidence="8" id="KW-0560">Oxidoreductase</keyword>
<proteinExistence type="inferred from homology"/>
<evidence type="ECO:0000256" key="5">
    <source>
        <dbReference type="ARBA" id="ARBA00011928"/>
    </source>
</evidence>
<dbReference type="PROSITE" id="PS00862">
    <property type="entry name" value="OX2_COVAL_FAD"/>
    <property type="match status" value="1"/>
</dbReference>
<dbReference type="AlphaFoldDB" id="A0A6G1DU25"/>
<dbReference type="InterPro" id="IPR016169">
    <property type="entry name" value="FAD-bd_PCMH_sub2"/>
</dbReference>
<dbReference type="Proteomes" id="UP000479710">
    <property type="component" value="Unassembled WGS sequence"/>
</dbReference>